<sequence length="414" mass="46340">MDRKWKIGSLLGIPFYINSSWFLILGLITLSNVQEINIQGLAGNSWWLEWLSGLFLSLFLFISVLSHELGHSLVAYTQGINVKSITLFLFGGVAIIEKESEKPTEAFLIAIAGPLVSLALSIILFTINHIIFPNQEASLLHPLLSYMLEDIARMNFVLGVFNLIPGLPLDGGQIVKAIVWKLKDDYFIGVRYASISGRIIGWLGIILGLFIISLTGSLGGFWIVIVGWFVLRNANNYGRVSQLQKSFLEITAADVMTNNFRIVNANLTLYEFIHMYDGQKTHGTAYFAASEGRYRGLLSNKDLKKIEYNNSLDCLLRDIAHPLDTISSVEEKTLLIKVIDKLEESEEYYITVLSPAGAVVGIIDRGDIVKKIASYNNLPISDDEIKYIKENGEYPSYLELSAISKTIQYDPEKK</sequence>
<keyword evidence="17" id="KW-1185">Reference proteome</keyword>
<keyword evidence="4 14" id="KW-0645">Protease</keyword>
<evidence type="ECO:0000256" key="9">
    <source>
        <dbReference type="ARBA" id="ARBA00022833"/>
    </source>
</evidence>
<evidence type="ECO:0000256" key="13">
    <source>
        <dbReference type="ARBA" id="ARBA00023136"/>
    </source>
</evidence>
<feature type="transmembrane region" description="Helical" evidence="14">
    <location>
        <begin position="50"/>
        <end position="66"/>
    </location>
</feature>
<dbReference type="PIRSF" id="PIRSF006404">
    <property type="entry name" value="UCP006404_Pept_M50_CBS"/>
    <property type="match status" value="1"/>
</dbReference>
<keyword evidence="8 14" id="KW-0378">Hydrolase</keyword>
<evidence type="ECO:0000256" key="10">
    <source>
        <dbReference type="ARBA" id="ARBA00022989"/>
    </source>
</evidence>
<reference evidence="16 17" key="1">
    <citation type="submission" date="2021-08" db="EMBL/GenBank/DDBJ databases">
        <title>Endosymbiont genome of Braarudosphaera bigelowii.</title>
        <authorList>
            <person name="Suzuki S."/>
            <person name="Ishida K."/>
        </authorList>
    </citation>
    <scope>NUCLEOTIDE SEQUENCE [LARGE SCALE GENOMIC DNA]</scope>
    <source>
        <strain evidence="16">CPSB-1</strain>
    </source>
</reference>
<feature type="transmembrane region" description="Helical" evidence="14">
    <location>
        <begin position="199"/>
        <end position="231"/>
    </location>
</feature>
<accession>A0ABN6K237</accession>
<feature type="transmembrane region" description="Helical" evidence="14">
    <location>
        <begin position="108"/>
        <end position="131"/>
    </location>
</feature>
<evidence type="ECO:0000256" key="2">
    <source>
        <dbReference type="ARBA" id="ARBA00007931"/>
    </source>
</evidence>
<evidence type="ECO:0000256" key="6">
    <source>
        <dbReference type="ARBA" id="ARBA00022723"/>
    </source>
</evidence>
<dbReference type="Gene3D" id="3.10.580.10">
    <property type="entry name" value="CBS-domain"/>
    <property type="match status" value="1"/>
</dbReference>
<evidence type="ECO:0000256" key="3">
    <source>
        <dbReference type="ARBA" id="ARBA00022475"/>
    </source>
</evidence>
<comment type="subcellular location">
    <subcellularLocation>
        <location evidence="1 14">Cell membrane</location>
        <topology evidence="1 14">Multi-pass membrane protein</topology>
    </subcellularLocation>
</comment>
<feature type="transmembrane region" description="Helical" evidence="14">
    <location>
        <begin position="7"/>
        <end position="30"/>
    </location>
</feature>
<evidence type="ECO:0000259" key="15">
    <source>
        <dbReference type="Pfam" id="PF02163"/>
    </source>
</evidence>
<keyword evidence="6 14" id="KW-0479">Metal-binding</keyword>
<evidence type="ECO:0000256" key="8">
    <source>
        <dbReference type="ARBA" id="ARBA00022801"/>
    </source>
</evidence>
<dbReference type="RefSeq" id="WP_229637243.1">
    <property type="nucleotide sequence ID" value="NZ_AP024987.1"/>
</dbReference>
<dbReference type="PANTHER" id="PTHR39188:SF3">
    <property type="entry name" value="STAGE IV SPORULATION PROTEIN FB"/>
    <property type="match status" value="1"/>
</dbReference>
<keyword evidence="5 14" id="KW-0812">Transmembrane</keyword>
<feature type="domain" description="Peptidase M50" evidence="15">
    <location>
        <begin position="144"/>
        <end position="183"/>
    </location>
</feature>
<evidence type="ECO:0000256" key="7">
    <source>
        <dbReference type="ARBA" id="ARBA00022737"/>
    </source>
</evidence>
<dbReference type="SUPFAM" id="SSF54631">
    <property type="entry name" value="CBS-domain pair"/>
    <property type="match status" value="1"/>
</dbReference>
<dbReference type="InterPro" id="IPR008915">
    <property type="entry name" value="Peptidase_M50"/>
</dbReference>
<keyword evidence="9 14" id="KW-0862">Zinc</keyword>
<keyword evidence="11 14" id="KW-0482">Metalloprotease</keyword>
<dbReference type="EMBL" id="AP024987">
    <property type="protein sequence ID" value="BDA40293.1"/>
    <property type="molecule type" value="Genomic_DNA"/>
</dbReference>
<evidence type="ECO:0000256" key="4">
    <source>
        <dbReference type="ARBA" id="ARBA00022670"/>
    </source>
</evidence>
<dbReference type="PANTHER" id="PTHR39188">
    <property type="entry name" value="MEMBRANE-ASSOCIATED ZINC METALLOPROTEASE M50B"/>
    <property type="match status" value="1"/>
</dbReference>
<protein>
    <recommendedName>
        <fullName evidence="14">Zinc metalloprotease</fullName>
    </recommendedName>
</protein>
<keyword evidence="7" id="KW-0677">Repeat</keyword>
<evidence type="ECO:0000256" key="1">
    <source>
        <dbReference type="ARBA" id="ARBA00004651"/>
    </source>
</evidence>
<evidence type="ECO:0000256" key="14">
    <source>
        <dbReference type="PIRNR" id="PIRNR006404"/>
    </source>
</evidence>
<comment type="cofactor">
    <cofactor evidence="14">
        <name>Zn(2+)</name>
        <dbReference type="ChEBI" id="CHEBI:29105"/>
    </cofactor>
    <text evidence="14">Binds 1 zinc ion per subunit.</text>
</comment>
<keyword evidence="13 14" id="KW-0472">Membrane</keyword>
<dbReference type="CDD" id="cd06164">
    <property type="entry name" value="S2P-M50_SpoIVFB_CBS"/>
    <property type="match status" value="1"/>
</dbReference>
<comment type="similarity">
    <text evidence="2 14">Belongs to the peptidase M50B family.</text>
</comment>
<keyword evidence="12" id="KW-0129">CBS domain</keyword>
<dbReference type="InterPro" id="IPR016483">
    <property type="entry name" value="UCP006404_Pept_M50_CBS"/>
</dbReference>
<gene>
    <name evidence="16" type="ORF">CPARK_000113000</name>
</gene>
<keyword evidence="3 14" id="KW-1003">Cell membrane</keyword>
<feature type="transmembrane region" description="Helical" evidence="14">
    <location>
        <begin position="73"/>
        <end position="96"/>
    </location>
</feature>
<keyword evidence="10 14" id="KW-1133">Transmembrane helix</keyword>
<evidence type="ECO:0000256" key="12">
    <source>
        <dbReference type="ARBA" id="ARBA00023122"/>
    </source>
</evidence>
<evidence type="ECO:0000256" key="5">
    <source>
        <dbReference type="ARBA" id="ARBA00022692"/>
    </source>
</evidence>
<evidence type="ECO:0000313" key="16">
    <source>
        <dbReference type="EMBL" id="BDA40293.1"/>
    </source>
</evidence>
<dbReference type="Proteomes" id="UP001319803">
    <property type="component" value="Chromosome"/>
</dbReference>
<organism evidence="16 17">
    <name type="scientific">cyanobacterium endosymbiont of Braarudosphaera bigelowii</name>
    <dbReference type="NCBI Taxonomy" id="1285375"/>
    <lineage>
        <taxon>Bacteria</taxon>
        <taxon>Bacillati</taxon>
        <taxon>Cyanobacteriota</taxon>
        <taxon>Cyanophyceae</taxon>
        <taxon>Oscillatoriophycideae</taxon>
        <taxon>Chroococcales</taxon>
        <taxon>Aphanothecaceae</taxon>
        <taxon>Candidatus Atelocyanobacterium</taxon>
        <taxon>Candidatus Atelocyanobacterium thalassae</taxon>
    </lineage>
</organism>
<feature type="domain" description="Peptidase M50" evidence="15">
    <location>
        <begin position="56"/>
        <end position="128"/>
    </location>
</feature>
<dbReference type="InterPro" id="IPR046342">
    <property type="entry name" value="CBS_dom_sf"/>
</dbReference>
<evidence type="ECO:0000313" key="17">
    <source>
        <dbReference type="Proteomes" id="UP001319803"/>
    </source>
</evidence>
<name>A0ABN6K237_9CHRO</name>
<dbReference type="Pfam" id="PF02163">
    <property type="entry name" value="Peptidase_M50"/>
    <property type="match status" value="2"/>
</dbReference>
<evidence type="ECO:0000256" key="11">
    <source>
        <dbReference type="ARBA" id="ARBA00023049"/>
    </source>
</evidence>
<proteinExistence type="inferred from homology"/>